<protein>
    <submittedName>
        <fullName evidence="2">Uncharacterized protein</fullName>
    </submittedName>
</protein>
<feature type="compositionally biased region" description="Acidic residues" evidence="1">
    <location>
        <begin position="138"/>
        <end position="165"/>
    </location>
</feature>
<feature type="non-terminal residue" evidence="2">
    <location>
        <position position="443"/>
    </location>
</feature>
<accession>F9WR11</accession>
<name>F9WR11_TRYVY</name>
<evidence type="ECO:0000313" key="3">
    <source>
        <dbReference type="Proteomes" id="UP000009027"/>
    </source>
</evidence>
<dbReference type="AlphaFoldDB" id="F9WR11"/>
<gene>
    <name evidence="2" type="ORF">TvY486_0027490</name>
</gene>
<organism evidence="2 3">
    <name type="scientific">Trypanosoma vivax (strain Y486)</name>
    <dbReference type="NCBI Taxonomy" id="1055687"/>
    <lineage>
        <taxon>Eukaryota</taxon>
        <taxon>Discoba</taxon>
        <taxon>Euglenozoa</taxon>
        <taxon>Kinetoplastea</taxon>
        <taxon>Metakinetoplastina</taxon>
        <taxon>Trypanosomatida</taxon>
        <taxon>Trypanosomatidae</taxon>
        <taxon>Trypanosoma</taxon>
        <taxon>Duttonella</taxon>
    </lineage>
</organism>
<reference evidence="2 3" key="1">
    <citation type="journal article" date="2012" name="Proc. Natl. Acad. Sci. U.S.A.">
        <title>Antigenic diversity is generated by distinct evolutionary mechanisms in African trypanosome species.</title>
        <authorList>
            <person name="Jackson A.P."/>
            <person name="Berry A."/>
            <person name="Aslett M."/>
            <person name="Allison H.C."/>
            <person name="Burton P."/>
            <person name="Vavrova-Anderson J."/>
            <person name="Brown R."/>
            <person name="Browne H."/>
            <person name="Corton N."/>
            <person name="Hauser H."/>
            <person name="Gamble J."/>
            <person name="Gilderthorp R."/>
            <person name="Marcello L."/>
            <person name="McQuillan J."/>
            <person name="Otto T.D."/>
            <person name="Quail M.A."/>
            <person name="Sanders M.J."/>
            <person name="van Tonder A."/>
            <person name="Ginger M.L."/>
            <person name="Field M.C."/>
            <person name="Barry J.D."/>
            <person name="Hertz-Fowler C."/>
            <person name="Berriman M."/>
        </authorList>
    </citation>
    <scope>NUCLEOTIDE SEQUENCE</scope>
    <source>
        <strain evidence="2 3">Y486</strain>
    </source>
</reference>
<feature type="region of interest" description="Disordered" evidence="1">
    <location>
        <begin position="127"/>
        <end position="186"/>
    </location>
</feature>
<keyword evidence="3" id="KW-1185">Reference proteome</keyword>
<evidence type="ECO:0000313" key="2">
    <source>
        <dbReference type="EMBL" id="CCD19994.1"/>
    </source>
</evidence>
<sequence length="443" mass="49341">MEWNTTFSALERRAEVLKAAADKILSKVERRGQQVSDLAVAAEMAESAATVVLSNASVALAVNEVFRASVLRDFYTAYESVGWRSENMTFGHRNVVSGATKVTEALTTFEGLMKSFSICRVGYDNHQAGSTSRAGGSDMEENGDSEDEQEDGYYNFEDEDEDEDLVSAGDVDPNEDGGGDEELSIPNGTSVEALWSLTEVQKDKNVFWEKVMVNARSAIRAMNVSTVQLLRDKRPVDTQNMWRQGPINMSDILKRDCELVSKKQTDRARRIEACDGLRANACEAKRENENVIKALSATANETFNKAVWGYGCTAAEGTREVLFADRSNIDSATTGTFSTQGATCGASRSGLECNVERTAIKWLELRFRATLDFMKSLLNATFYGLMEAEQQMSKHLVKSLEEKISRACQLQKRSKEVALMIREMENQQDLWSRNIENDGKRFS</sequence>
<feature type="compositionally biased region" description="Acidic residues" evidence="1">
    <location>
        <begin position="172"/>
        <end position="183"/>
    </location>
</feature>
<dbReference type="EMBL" id="CAEX01004617">
    <property type="protein sequence ID" value="CCD19994.1"/>
    <property type="molecule type" value="Genomic_DNA"/>
</dbReference>
<evidence type="ECO:0000256" key="1">
    <source>
        <dbReference type="SAM" id="MobiDB-lite"/>
    </source>
</evidence>
<dbReference type="VEuPathDB" id="TriTrypDB:TvY486_0027490"/>
<proteinExistence type="predicted"/>
<dbReference type="Proteomes" id="UP000009027">
    <property type="component" value="Unassembled WGS sequence"/>
</dbReference>